<gene>
    <name evidence="2" type="ORF">SMD44_06528</name>
</gene>
<dbReference type="KEGG" id="salf:SMD44_06528"/>
<evidence type="ECO:0000313" key="2">
    <source>
        <dbReference type="EMBL" id="ARX87047.1"/>
    </source>
</evidence>
<evidence type="ECO:0000313" key="3">
    <source>
        <dbReference type="Proteomes" id="UP000195880"/>
    </source>
</evidence>
<dbReference type="OrthoDB" id="9776847at2"/>
<dbReference type="GO" id="GO:0019442">
    <property type="term" value="P:L-tryptophan catabolic process to acetyl-CoA"/>
    <property type="evidence" value="ECO:0007669"/>
    <property type="project" value="TreeGrafter"/>
</dbReference>
<proteinExistence type="predicted"/>
<dbReference type="PANTHER" id="PTHR10138:SF0">
    <property type="entry name" value="TRYPTOPHAN 2,3-DIOXYGENASE"/>
    <property type="match status" value="1"/>
</dbReference>
<dbReference type="GO" id="GO:0004833">
    <property type="term" value="F:L-tryptophan 2,3-dioxygenase activity"/>
    <property type="evidence" value="ECO:0007669"/>
    <property type="project" value="InterPro"/>
</dbReference>
<dbReference type="GO" id="GO:0020037">
    <property type="term" value="F:heme binding"/>
    <property type="evidence" value="ECO:0007669"/>
    <property type="project" value="InterPro"/>
</dbReference>
<dbReference type="PANTHER" id="PTHR10138">
    <property type="entry name" value="TRYPTOPHAN 2,3-DIOXYGENASE"/>
    <property type="match status" value="1"/>
</dbReference>
<feature type="compositionally biased region" description="Basic and acidic residues" evidence="1">
    <location>
        <begin position="242"/>
        <end position="253"/>
    </location>
</feature>
<dbReference type="Pfam" id="PF03301">
    <property type="entry name" value="Trp_dioxygenase"/>
    <property type="match status" value="2"/>
</dbReference>
<dbReference type="GO" id="GO:0046872">
    <property type="term" value="F:metal ion binding"/>
    <property type="evidence" value="ECO:0007669"/>
    <property type="project" value="InterPro"/>
</dbReference>
<dbReference type="Gene3D" id="1.20.58.480">
    <property type="match status" value="2"/>
</dbReference>
<name>A0A1Z1WKR6_9ACTN</name>
<protein>
    <recommendedName>
        <fullName evidence="4">Tryptophan 2,3-dioxygenase</fullName>
    </recommendedName>
</protein>
<reference evidence="2 3" key="1">
    <citation type="submission" date="2017-05" db="EMBL/GenBank/DDBJ databases">
        <title>Streptomyces alboflavus Genome sequencing and assembly.</title>
        <authorList>
            <person name="Wang Y."/>
            <person name="Du B."/>
            <person name="Ding Y."/>
            <person name="Liu H."/>
            <person name="Hou Q."/>
            <person name="Liu K."/>
            <person name="Wang C."/>
            <person name="Yao L."/>
        </authorList>
    </citation>
    <scope>NUCLEOTIDE SEQUENCE [LARGE SCALE GENOMIC DNA]</scope>
    <source>
        <strain evidence="2 3">MDJK44</strain>
    </source>
</reference>
<accession>A0A1Z1WKR6</accession>
<dbReference type="Proteomes" id="UP000195880">
    <property type="component" value="Chromosome"/>
</dbReference>
<dbReference type="InterPro" id="IPR037217">
    <property type="entry name" value="Trp/Indoleamine_2_3_dOase-like"/>
</dbReference>
<dbReference type="EMBL" id="CP021748">
    <property type="protein sequence ID" value="ARX87047.1"/>
    <property type="molecule type" value="Genomic_DNA"/>
</dbReference>
<feature type="region of interest" description="Disordered" evidence="1">
    <location>
        <begin position="241"/>
        <end position="265"/>
    </location>
</feature>
<evidence type="ECO:0000256" key="1">
    <source>
        <dbReference type="SAM" id="MobiDB-lite"/>
    </source>
</evidence>
<dbReference type="SUPFAM" id="SSF140959">
    <property type="entry name" value="Indolic compounds 2,3-dioxygenase-like"/>
    <property type="match status" value="1"/>
</dbReference>
<dbReference type="RefSeq" id="WP_159399626.1">
    <property type="nucleotide sequence ID" value="NZ_CP021748.1"/>
</dbReference>
<keyword evidence="3" id="KW-1185">Reference proteome</keyword>
<dbReference type="AlphaFoldDB" id="A0A1Z1WKR6"/>
<dbReference type="GO" id="GO:0019441">
    <property type="term" value="P:L-tryptophan catabolic process to kynurenine"/>
    <property type="evidence" value="ECO:0007669"/>
    <property type="project" value="InterPro"/>
</dbReference>
<sequence length="265" mass="28738">MSGLTYRDYLRIDSLLSIQDTRTPETADTAVILAEHFFIVAHQASELWLKQIIADLSAAAESLAPKKPGDDGELDAGEPELGVEYLSRANDVLLVLHEQLITLEKLPLRLFAEFRPYLDTASGAESAQFKVLSNLLGDDERPGELYEAFCAATAAAGTSVAEVCRDGVRSGVHHRVAELLLDIGNAYWRWKVAHLGLMSRSLGQQLGTAGSTGAMYLAGRLTMPFGELRKLRGEVHAQFAAEHSERSAADHTARPTAGHSEQTAA</sequence>
<dbReference type="InterPro" id="IPR004981">
    <property type="entry name" value="Trp_2_3_dOase"/>
</dbReference>
<organism evidence="2 3">
    <name type="scientific">Streptomyces alboflavus</name>
    <dbReference type="NCBI Taxonomy" id="67267"/>
    <lineage>
        <taxon>Bacteria</taxon>
        <taxon>Bacillati</taxon>
        <taxon>Actinomycetota</taxon>
        <taxon>Actinomycetes</taxon>
        <taxon>Kitasatosporales</taxon>
        <taxon>Streptomycetaceae</taxon>
        <taxon>Streptomyces</taxon>
    </lineage>
</organism>
<evidence type="ECO:0008006" key="4">
    <source>
        <dbReference type="Google" id="ProtNLM"/>
    </source>
</evidence>